<proteinExistence type="predicted"/>
<evidence type="ECO:0000313" key="2">
    <source>
        <dbReference type="Proteomes" id="UP001190700"/>
    </source>
</evidence>
<organism evidence="1 2">
    <name type="scientific">Cymbomonas tetramitiformis</name>
    <dbReference type="NCBI Taxonomy" id="36881"/>
    <lineage>
        <taxon>Eukaryota</taxon>
        <taxon>Viridiplantae</taxon>
        <taxon>Chlorophyta</taxon>
        <taxon>Pyramimonadophyceae</taxon>
        <taxon>Pyramimonadales</taxon>
        <taxon>Pyramimonadaceae</taxon>
        <taxon>Cymbomonas</taxon>
    </lineage>
</organism>
<reference evidence="1 2" key="1">
    <citation type="journal article" date="2015" name="Genome Biol. Evol.">
        <title>Comparative Genomics of a Bacterivorous Green Alga Reveals Evolutionary Causalities and Consequences of Phago-Mixotrophic Mode of Nutrition.</title>
        <authorList>
            <person name="Burns J.A."/>
            <person name="Paasch A."/>
            <person name="Narechania A."/>
            <person name="Kim E."/>
        </authorList>
    </citation>
    <scope>NUCLEOTIDE SEQUENCE [LARGE SCALE GENOMIC DNA]</scope>
    <source>
        <strain evidence="1 2">PLY_AMNH</strain>
    </source>
</reference>
<keyword evidence="2" id="KW-1185">Reference proteome</keyword>
<evidence type="ECO:0000313" key="1">
    <source>
        <dbReference type="EMBL" id="KAK3279771.1"/>
    </source>
</evidence>
<protein>
    <submittedName>
        <fullName evidence="1">Uncharacterized protein</fullName>
    </submittedName>
</protein>
<sequence length="127" mass="13474">MQQVPEEVVLAALGSFPQTSCTFSASKVRMKMSDEEICDLLLSLMTVRFGGAGCAGGGSCPSDAPLDGVKQPAGPITGHAGSSQWALIQQQQEELQRKDAELRKKEGEIEILSSILDSLIPACPTRV</sequence>
<accession>A0AAE0GLU2</accession>
<dbReference type="EMBL" id="LGRX02004675">
    <property type="protein sequence ID" value="KAK3279771.1"/>
    <property type="molecule type" value="Genomic_DNA"/>
</dbReference>
<dbReference type="AlphaFoldDB" id="A0AAE0GLU2"/>
<comment type="caution">
    <text evidence="1">The sequence shown here is derived from an EMBL/GenBank/DDBJ whole genome shotgun (WGS) entry which is preliminary data.</text>
</comment>
<gene>
    <name evidence="1" type="ORF">CYMTET_12364</name>
</gene>
<dbReference type="Proteomes" id="UP001190700">
    <property type="component" value="Unassembled WGS sequence"/>
</dbReference>
<name>A0AAE0GLU2_9CHLO</name>